<dbReference type="EMBL" id="BMYM01000001">
    <property type="protein sequence ID" value="GHD31669.1"/>
    <property type="molecule type" value="Genomic_DNA"/>
</dbReference>
<organism evidence="1 2">
    <name type="scientific">Parahalioglobus pacificus</name>
    <dbReference type="NCBI Taxonomy" id="930806"/>
    <lineage>
        <taxon>Bacteria</taxon>
        <taxon>Pseudomonadati</taxon>
        <taxon>Pseudomonadota</taxon>
        <taxon>Gammaproteobacteria</taxon>
        <taxon>Cellvibrionales</taxon>
        <taxon>Halieaceae</taxon>
        <taxon>Parahalioglobus</taxon>
    </lineage>
</organism>
<reference evidence="1" key="2">
    <citation type="submission" date="2020-09" db="EMBL/GenBank/DDBJ databases">
        <authorList>
            <person name="Sun Q."/>
            <person name="Kim S."/>
        </authorList>
    </citation>
    <scope>NUCLEOTIDE SEQUENCE</scope>
    <source>
        <strain evidence="1">KCTC 23430</strain>
    </source>
</reference>
<sequence length="363" mass="40292">MLHYGRSTTEVETPRKTLLVWVMLILCALVALPARAQFVPPEPIGAGADPSLPSGYETEAWLVYTYEIDTTGAVVNPEIHSSNGVLQAEQSILNQVSAQQFRPAMRNGNPVKVFVGPVFYTWIVDKPRELSPDFDAMYQQAWERFNAEDYDGAFDLAAQLKAIPGRSGYEEVKWQILAASISSRWDDTAAELSHLERAVELQTLADGNRFKNPYIERNQYLLMLERIHSLQLERSMLADAAATLDKMIAIGAGSEVTTRAKEQHLASDRQFRSMPDVAIAGELTPIYRGGPGAWETRLSRGVLRLDGVRGKVDGVMLSCAQGDQSLRFPATEPWRVPVGWNQCKVEVSGRSGTRFQLHQLASG</sequence>
<evidence type="ECO:0000313" key="1">
    <source>
        <dbReference type="EMBL" id="GHD31669.1"/>
    </source>
</evidence>
<keyword evidence="2" id="KW-1185">Reference proteome</keyword>
<dbReference type="SUPFAM" id="SSF74653">
    <property type="entry name" value="TolA/TonB C-terminal domain"/>
    <property type="match status" value="1"/>
</dbReference>
<comment type="caution">
    <text evidence="1">The sequence shown here is derived from an EMBL/GenBank/DDBJ whole genome shotgun (WGS) entry which is preliminary data.</text>
</comment>
<dbReference type="Proteomes" id="UP000644693">
    <property type="component" value="Unassembled WGS sequence"/>
</dbReference>
<dbReference type="AlphaFoldDB" id="A0A918XI20"/>
<reference evidence="1" key="1">
    <citation type="journal article" date="2014" name="Int. J. Syst. Evol. Microbiol.">
        <title>Complete genome sequence of Corynebacterium casei LMG S-19264T (=DSM 44701T), isolated from a smear-ripened cheese.</title>
        <authorList>
            <consortium name="US DOE Joint Genome Institute (JGI-PGF)"/>
            <person name="Walter F."/>
            <person name="Albersmeier A."/>
            <person name="Kalinowski J."/>
            <person name="Ruckert C."/>
        </authorList>
    </citation>
    <scope>NUCLEOTIDE SEQUENCE</scope>
    <source>
        <strain evidence="1">KCTC 23430</strain>
    </source>
</reference>
<name>A0A918XI20_9GAMM</name>
<evidence type="ECO:0008006" key="3">
    <source>
        <dbReference type="Google" id="ProtNLM"/>
    </source>
</evidence>
<protein>
    <recommendedName>
        <fullName evidence="3">TonB C-terminal domain-containing protein</fullName>
    </recommendedName>
</protein>
<accession>A0A918XI20</accession>
<dbReference type="RefSeq" id="WP_229802632.1">
    <property type="nucleotide sequence ID" value="NZ_BMYM01000001.1"/>
</dbReference>
<dbReference type="Gene3D" id="3.30.1150.10">
    <property type="match status" value="1"/>
</dbReference>
<proteinExistence type="predicted"/>
<evidence type="ECO:0000313" key="2">
    <source>
        <dbReference type="Proteomes" id="UP000644693"/>
    </source>
</evidence>
<gene>
    <name evidence="1" type="ORF">GCM10007053_14980</name>
</gene>